<evidence type="ECO:0000313" key="10">
    <source>
        <dbReference type="EMBL" id="KAK0737839.1"/>
    </source>
</evidence>
<dbReference type="PANTHER" id="PTHR16515:SF49">
    <property type="entry name" value="GASTRULA ZINC FINGER PROTEIN XLCGF49.1-LIKE-RELATED"/>
    <property type="match status" value="1"/>
</dbReference>
<dbReference type="InterPro" id="IPR013087">
    <property type="entry name" value="Znf_C2H2_type"/>
</dbReference>
<evidence type="ECO:0000256" key="8">
    <source>
        <dbReference type="SAM" id="MobiDB-lite"/>
    </source>
</evidence>
<dbReference type="PROSITE" id="PS00028">
    <property type="entry name" value="ZINC_FINGER_C2H2_1"/>
    <property type="match status" value="1"/>
</dbReference>
<keyword evidence="4 7" id="KW-0863">Zinc-finger</keyword>
<name>A0AA40EDV8_9PEZI</name>
<proteinExistence type="predicted"/>
<dbReference type="Proteomes" id="UP001172155">
    <property type="component" value="Unassembled WGS sequence"/>
</dbReference>
<keyword evidence="6" id="KW-0539">Nucleus</keyword>
<feature type="compositionally biased region" description="Basic and acidic residues" evidence="8">
    <location>
        <begin position="280"/>
        <end position="297"/>
    </location>
</feature>
<dbReference type="EMBL" id="JAUKUD010000007">
    <property type="protein sequence ID" value="KAK0737839.1"/>
    <property type="molecule type" value="Genomic_DNA"/>
</dbReference>
<sequence length="625" mass="69241">MAMNIQGHAPHRGYPMEVPLPPISSRDGGFGKHFGGRGGLAFNDSLSPAAASNPMAIRGSYDSYVPPPLPPPTLVPIDGPVDPNIQFKERRRHGNHSSPLGDSLGMSFERRELPFKREREFPDEGYQSIDSLRSNEPPAFGLQAMRQFRPNGSAIDNSMLSKLNRRPQLSASVSDLPPPRPHHTHLSAISLPDRTRQQHSFLDSSMTRSPVPMSALSAYSHTDFRSPLGLDPSDYERSPRTRRTNSGSVPDDATVSTQGSYETRDDDGDFPMETSGIRTLHIEDPWRERRERDRDEFFSTGQKRRASSPPSDDFPLASDNLRRREGAPLSRGSPIPRLTVIPQGSSLAGMPSASRSGSYASNLTASSIASMGSFGRRSPVALSPGAMSPIDSPYATPLSSAASPRSALGRSLALQSPHQRTLSEQTMMGGGGRTLASPRKLAEIPKNPSSLVAAKMKGPYMCECCPKKPKKFDTQDELKVHEAEKQYECQFCGNRFKNKNEAERHQNSLHVRRHSWSCSALTGYERAFHDSPTKPGEADTCGYCGDEFPRSGRNPGDISDQDWEERIRHLQDTHKFRECNSSKKFYRADHFRQHLKHSHAGTSGKWTNMLENACMLEEDPPVPTR</sequence>
<dbReference type="GO" id="GO:0008270">
    <property type="term" value="F:zinc ion binding"/>
    <property type="evidence" value="ECO:0007669"/>
    <property type="project" value="UniProtKB-KW"/>
</dbReference>
<reference evidence="10" key="1">
    <citation type="submission" date="2023-06" db="EMBL/GenBank/DDBJ databases">
        <title>Genome-scale phylogeny and comparative genomics of the fungal order Sordariales.</title>
        <authorList>
            <consortium name="Lawrence Berkeley National Laboratory"/>
            <person name="Hensen N."/>
            <person name="Bonometti L."/>
            <person name="Westerberg I."/>
            <person name="Brannstrom I.O."/>
            <person name="Guillou S."/>
            <person name="Cros-Aarteil S."/>
            <person name="Calhoun S."/>
            <person name="Haridas S."/>
            <person name="Kuo A."/>
            <person name="Mondo S."/>
            <person name="Pangilinan J."/>
            <person name="Riley R."/>
            <person name="LaButti K."/>
            <person name="Andreopoulos B."/>
            <person name="Lipzen A."/>
            <person name="Chen C."/>
            <person name="Yanf M."/>
            <person name="Daum C."/>
            <person name="Ng V."/>
            <person name="Clum A."/>
            <person name="Steindorff A."/>
            <person name="Ohm R."/>
            <person name="Martin F."/>
            <person name="Silar P."/>
            <person name="Natvig D."/>
            <person name="Lalanne C."/>
            <person name="Gautier V."/>
            <person name="Ament-velasquez S.L."/>
            <person name="Kruys A."/>
            <person name="Hutchinson M.I."/>
            <person name="Powell A.J."/>
            <person name="Barry K."/>
            <person name="Miller A.N."/>
            <person name="Grigoriev I.V."/>
            <person name="Debuchy R."/>
            <person name="Gladieux P."/>
            <person name="Thoren M.H."/>
            <person name="Johannesson H."/>
        </authorList>
    </citation>
    <scope>NUCLEOTIDE SEQUENCE</scope>
    <source>
        <strain evidence="10">SMH3187-1</strain>
    </source>
</reference>
<feature type="region of interest" description="Disordered" evidence="8">
    <location>
        <begin position="396"/>
        <end position="432"/>
    </location>
</feature>
<dbReference type="GO" id="GO:0005634">
    <property type="term" value="C:nucleus"/>
    <property type="evidence" value="ECO:0007669"/>
    <property type="project" value="UniProtKB-SubCell"/>
</dbReference>
<dbReference type="PANTHER" id="PTHR16515">
    <property type="entry name" value="PR DOMAIN ZINC FINGER PROTEIN"/>
    <property type="match status" value="1"/>
</dbReference>
<keyword evidence="5" id="KW-0862">Zinc</keyword>
<feature type="compositionally biased region" description="Polar residues" evidence="8">
    <location>
        <begin position="416"/>
        <end position="426"/>
    </location>
</feature>
<evidence type="ECO:0000256" key="5">
    <source>
        <dbReference type="ARBA" id="ARBA00022833"/>
    </source>
</evidence>
<dbReference type="Pfam" id="PF24537">
    <property type="entry name" value="zf-C2H2_fungi"/>
    <property type="match status" value="1"/>
</dbReference>
<evidence type="ECO:0000313" key="11">
    <source>
        <dbReference type="Proteomes" id="UP001172155"/>
    </source>
</evidence>
<evidence type="ECO:0000256" key="1">
    <source>
        <dbReference type="ARBA" id="ARBA00004123"/>
    </source>
</evidence>
<dbReference type="PROSITE" id="PS50157">
    <property type="entry name" value="ZINC_FINGER_C2H2_2"/>
    <property type="match status" value="1"/>
</dbReference>
<feature type="compositionally biased region" description="Polar residues" evidence="8">
    <location>
        <begin position="244"/>
        <end position="261"/>
    </location>
</feature>
<dbReference type="InterPro" id="IPR036236">
    <property type="entry name" value="Znf_C2H2_sf"/>
</dbReference>
<dbReference type="InterPro" id="IPR050331">
    <property type="entry name" value="Zinc_finger"/>
</dbReference>
<evidence type="ECO:0000256" key="7">
    <source>
        <dbReference type="PROSITE-ProRule" id="PRU00042"/>
    </source>
</evidence>
<organism evidence="10 11">
    <name type="scientific">Schizothecium vesticola</name>
    <dbReference type="NCBI Taxonomy" id="314040"/>
    <lineage>
        <taxon>Eukaryota</taxon>
        <taxon>Fungi</taxon>
        <taxon>Dikarya</taxon>
        <taxon>Ascomycota</taxon>
        <taxon>Pezizomycotina</taxon>
        <taxon>Sordariomycetes</taxon>
        <taxon>Sordariomycetidae</taxon>
        <taxon>Sordariales</taxon>
        <taxon>Schizotheciaceae</taxon>
        <taxon>Schizothecium</taxon>
    </lineage>
</organism>
<feature type="region of interest" description="Disordered" evidence="8">
    <location>
        <begin position="223"/>
        <end position="359"/>
    </location>
</feature>
<keyword evidence="11" id="KW-1185">Reference proteome</keyword>
<dbReference type="SUPFAM" id="SSF57667">
    <property type="entry name" value="beta-beta-alpha zinc fingers"/>
    <property type="match status" value="1"/>
</dbReference>
<evidence type="ECO:0000256" key="4">
    <source>
        <dbReference type="ARBA" id="ARBA00022771"/>
    </source>
</evidence>
<feature type="domain" description="C2H2-type" evidence="9">
    <location>
        <begin position="487"/>
        <end position="515"/>
    </location>
</feature>
<accession>A0AA40EDV8</accession>
<gene>
    <name evidence="10" type="ORF">B0T18DRAFT_235267</name>
</gene>
<comment type="subcellular location">
    <subcellularLocation>
        <location evidence="1">Nucleus</location>
    </subcellularLocation>
</comment>
<evidence type="ECO:0000256" key="6">
    <source>
        <dbReference type="ARBA" id="ARBA00023242"/>
    </source>
</evidence>
<feature type="region of interest" description="Disordered" evidence="8">
    <location>
        <begin position="167"/>
        <end position="196"/>
    </location>
</feature>
<evidence type="ECO:0000256" key="2">
    <source>
        <dbReference type="ARBA" id="ARBA00022723"/>
    </source>
</evidence>
<feature type="compositionally biased region" description="Low complexity" evidence="8">
    <location>
        <begin position="397"/>
        <end position="414"/>
    </location>
</feature>
<dbReference type="AlphaFoldDB" id="A0AA40EDV8"/>
<keyword evidence="3" id="KW-0677">Repeat</keyword>
<evidence type="ECO:0000259" key="9">
    <source>
        <dbReference type="PROSITE" id="PS50157"/>
    </source>
</evidence>
<protein>
    <recommendedName>
        <fullName evidence="9">C2H2-type domain-containing protein</fullName>
    </recommendedName>
</protein>
<dbReference type="InterPro" id="IPR057026">
    <property type="entry name" value="Znf-C2H2_ascomycetes"/>
</dbReference>
<keyword evidence="2" id="KW-0479">Metal-binding</keyword>
<dbReference type="Gene3D" id="3.30.160.60">
    <property type="entry name" value="Classic Zinc Finger"/>
    <property type="match status" value="1"/>
</dbReference>
<dbReference type="SMART" id="SM00355">
    <property type="entry name" value="ZnF_C2H2"/>
    <property type="match status" value="3"/>
</dbReference>
<evidence type="ECO:0000256" key="3">
    <source>
        <dbReference type="ARBA" id="ARBA00022737"/>
    </source>
</evidence>
<comment type="caution">
    <text evidence="10">The sequence shown here is derived from an EMBL/GenBank/DDBJ whole genome shotgun (WGS) entry which is preliminary data.</text>
</comment>